<keyword evidence="2" id="KW-1185">Reference proteome</keyword>
<comment type="caution">
    <text evidence="1">The sequence shown here is derived from an EMBL/GenBank/DDBJ whole genome shotgun (WGS) entry which is preliminary data.</text>
</comment>
<proteinExistence type="predicted"/>
<dbReference type="EMBL" id="SRPR01000242">
    <property type="protein sequence ID" value="KAG5955698.1"/>
    <property type="molecule type" value="Genomic_DNA"/>
</dbReference>
<organism evidence="1 2">
    <name type="scientific">Claviceps arundinis</name>
    <dbReference type="NCBI Taxonomy" id="1623583"/>
    <lineage>
        <taxon>Eukaryota</taxon>
        <taxon>Fungi</taxon>
        <taxon>Dikarya</taxon>
        <taxon>Ascomycota</taxon>
        <taxon>Pezizomycotina</taxon>
        <taxon>Sordariomycetes</taxon>
        <taxon>Hypocreomycetidae</taxon>
        <taxon>Hypocreales</taxon>
        <taxon>Clavicipitaceae</taxon>
        <taxon>Claviceps</taxon>
    </lineage>
</organism>
<sequence>MRQHRYRTFPALQPSLIDSGVWGCCVTDVRGVWHRINKIESVKPLRPVHHSIDTVNCLADRKRSMIRSASIGYEKGKAQYEFLWGMEPIPKPDPKSWSITSHAALVMPNRALLVMSYGFLPAASDFNSIKGYQLEGEVRSI</sequence>
<dbReference type="Proteomes" id="UP000742024">
    <property type="component" value="Unassembled WGS sequence"/>
</dbReference>
<protein>
    <submittedName>
        <fullName evidence="1">Uncharacterized protein</fullName>
    </submittedName>
</protein>
<name>A0ABQ7P7E1_9HYPO</name>
<evidence type="ECO:0000313" key="2">
    <source>
        <dbReference type="Proteomes" id="UP000742024"/>
    </source>
</evidence>
<gene>
    <name evidence="1" type="ORF">E4U57_003224</name>
</gene>
<accession>A0ABQ7P7E1</accession>
<reference evidence="1 2" key="1">
    <citation type="journal article" date="2020" name="bioRxiv">
        <title>Whole genome comparisons of ergot fungi reveals the divergence and evolution of species within the genus Claviceps are the result of varying mechanisms driving genome evolution and host range expansion.</title>
        <authorList>
            <person name="Wyka S.A."/>
            <person name="Mondo S.J."/>
            <person name="Liu M."/>
            <person name="Dettman J."/>
            <person name="Nalam V."/>
            <person name="Broders K.D."/>
        </authorList>
    </citation>
    <scope>NUCLEOTIDE SEQUENCE [LARGE SCALE GENOMIC DNA]</scope>
    <source>
        <strain evidence="1 2">LM583</strain>
    </source>
</reference>
<evidence type="ECO:0000313" key="1">
    <source>
        <dbReference type="EMBL" id="KAG5955698.1"/>
    </source>
</evidence>